<accession>A0A3N1PUZ7</accession>
<proteinExistence type="predicted"/>
<evidence type="ECO:0000313" key="2">
    <source>
        <dbReference type="Proteomes" id="UP000268033"/>
    </source>
</evidence>
<protein>
    <submittedName>
        <fullName evidence="1">Uncharacterized protein</fullName>
    </submittedName>
</protein>
<dbReference type="AlphaFoldDB" id="A0A3N1PUZ7"/>
<dbReference type="EMBL" id="RJUL01000001">
    <property type="protein sequence ID" value="ROQ30570.1"/>
    <property type="molecule type" value="Genomic_DNA"/>
</dbReference>
<reference evidence="1 2" key="1">
    <citation type="submission" date="2018-11" db="EMBL/GenBank/DDBJ databases">
        <title>Genomic Encyclopedia of Type Strains, Phase IV (KMG-IV): sequencing the most valuable type-strain genomes for metagenomic binning, comparative biology and taxonomic classification.</title>
        <authorList>
            <person name="Goeker M."/>
        </authorList>
    </citation>
    <scope>NUCLEOTIDE SEQUENCE [LARGE SCALE GENOMIC DNA]</scope>
    <source>
        <strain evidence="1 2">DSM 21945</strain>
    </source>
</reference>
<dbReference type="Proteomes" id="UP000268033">
    <property type="component" value="Unassembled WGS sequence"/>
</dbReference>
<dbReference type="OrthoDB" id="8617482at2"/>
<organism evidence="1 2">
    <name type="scientific">Gallaecimonas pentaromativorans</name>
    <dbReference type="NCBI Taxonomy" id="584787"/>
    <lineage>
        <taxon>Bacteria</taxon>
        <taxon>Pseudomonadati</taxon>
        <taxon>Pseudomonadota</taxon>
        <taxon>Gammaproteobacteria</taxon>
        <taxon>Enterobacterales</taxon>
        <taxon>Gallaecimonadaceae</taxon>
        <taxon>Gallaecimonas</taxon>
    </lineage>
</organism>
<name>A0A3N1PUZ7_9GAMM</name>
<sequence length="148" mass="16235">MGLPFELGLRHCRHMVSLIRGEADSRQQYLIGRPYRPDASRRQRVLEMWGMEQASPRKPMFGTIDAPLSPREKVAYAARLHPDIQQVLSSGFEGAPVGRRERVDGVKGRLHVGPSHMPITSGLPPLRGGSMAASVSGVSAMAPRKSVK</sequence>
<keyword evidence="2" id="KW-1185">Reference proteome</keyword>
<gene>
    <name evidence="1" type="ORF">EDC28_101256</name>
</gene>
<dbReference type="STRING" id="584787.GCA_001247655_01849"/>
<comment type="caution">
    <text evidence="1">The sequence shown here is derived from an EMBL/GenBank/DDBJ whole genome shotgun (WGS) entry which is preliminary data.</text>
</comment>
<dbReference type="RefSeq" id="WP_050657853.1">
    <property type="nucleotide sequence ID" value="NZ_JBLXAC010000002.1"/>
</dbReference>
<evidence type="ECO:0000313" key="1">
    <source>
        <dbReference type="EMBL" id="ROQ30570.1"/>
    </source>
</evidence>